<keyword evidence="1" id="KW-0472">Membrane</keyword>
<dbReference type="STRING" id="1171373.PACID_18760"/>
<reference evidence="2 3" key="1">
    <citation type="journal article" date="2012" name="BMC Genomics">
        <title>The genome sequence of Propionibacterium acidipropionici provides insights into its biotechnological and industrial potential.</title>
        <authorList>
            <person name="Parizzi L.P."/>
            <person name="Grassi M.C."/>
            <person name="Llerena L.A."/>
            <person name="Carazzolle M.F."/>
            <person name="Queiroz V.L."/>
            <person name="Lunardi I."/>
            <person name="Zeidler A.F."/>
            <person name="Teixeira P.J."/>
            <person name="Mieczkowski P."/>
            <person name="Rincones J."/>
            <person name="Pereira G.A."/>
        </authorList>
    </citation>
    <scope>NUCLEOTIDE SEQUENCE [LARGE SCALE GENOMIC DNA]</scope>
    <source>
        <strain evidence="3">ATCC 4875 / DSM 20272 / JCM 6432 / NBRC 12425 / NCIMB 8070</strain>
    </source>
</reference>
<gene>
    <name evidence="2" type="ordered locus">PACID_18760</name>
</gene>
<dbReference type="HOGENOM" id="CLU_2070998_0_0_11"/>
<dbReference type="PATRIC" id="fig|1171373.8.peg.1853"/>
<feature type="transmembrane region" description="Helical" evidence="1">
    <location>
        <begin position="69"/>
        <end position="92"/>
    </location>
</feature>
<proteinExistence type="predicted"/>
<dbReference type="KEGG" id="pbo:PACID_18760"/>
<protein>
    <submittedName>
        <fullName evidence="2">Uncharacterized protein</fullName>
    </submittedName>
</protein>
<dbReference type="AlphaFoldDB" id="K7RXG7"/>
<dbReference type="Proteomes" id="UP000000214">
    <property type="component" value="Chromosome"/>
</dbReference>
<organism evidence="2 3">
    <name type="scientific">Acidipropionibacterium acidipropionici (strain ATCC 4875 / DSM 20272 / JCM 6432 / NBRC 12425 / NCIMB 8070 / 4)</name>
    <name type="common">Propionibacterium acidipropionici</name>
    <dbReference type="NCBI Taxonomy" id="1171373"/>
    <lineage>
        <taxon>Bacteria</taxon>
        <taxon>Bacillati</taxon>
        <taxon>Actinomycetota</taxon>
        <taxon>Actinomycetes</taxon>
        <taxon>Propionibacteriales</taxon>
        <taxon>Propionibacteriaceae</taxon>
        <taxon>Acidipropionibacterium</taxon>
    </lineage>
</organism>
<name>K7RXG7_ACIA4</name>
<dbReference type="RefSeq" id="WP_015070582.1">
    <property type="nucleotide sequence ID" value="NC_019395.1"/>
</dbReference>
<dbReference type="EMBL" id="CP003493">
    <property type="protein sequence ID" value="AFV89678.1"/>
    <property type="molecule type" value="Genomic_DNA"/>
</dbReference>
<evidence type="ECO:0000313" key="2">
    <source>
        <dbReference type="EMBL" id="AFV89678.1"/>
    </source>
</evidence>
<accession>K7RXG7</accession>
<keyword evidence="1" id="KW-1133">Transmembrane helix</keyword>
<evidence type="ECO:0000313" key="3">
    <source>
        <dbReference type="Proteomes" id="UP000000214"/>
    </source>
</evidence>
<keyword evidence="1" id="KW-0812">Transmembrane</keyword>
<evidence type="ECO:0000256" key="1">
    <source>
        <dbReference type="SAM" id="Phobius"/>
    </source>
</evidence>
<feature type="transmembrane region" description="Helical" evidence="1">
    <location>
        <begin position="12"/>
        <end position="40"/>
    </location>
</feature>
<sequence>MTSLIETPRDVRGFSLIAATFTGIGVLLTFTAVTAATGLIDLVWPLKAVGWRIWVIPPTIPVNPATRHLAIGFILIATVIAVIYAVASYQVARRGFETIRTRCEIQRLEPGIQSQRSS</sequence>